<protein>
    <submittedName>
        <fullName evidence="2">Uncharacterized protein</fullName>
    </submittedName>
</protein>
<dbReference type="AlphaFoldDB" id="A0ABC9YUR0"/>
<gene>
    <name evidence="2" type="ORF">NSK11_contig00047-0046</name>
</gene>
<sequence>MLRVPAAAGCWIFTRTGDERFANRDRVLRVNRSDGFREPGGGAVCGRAAATGSVTRPRYESGIPRQKTAHPVDIRQFN</sequence>
<evidence type="ECO:0000256" key="1">
    <source>
        <dbReference type="SAM" id="MobiDB-lite"/>
    </source>
</evidence>
<name>A0ABC9YUR0_9NOCA</name>
<accession>A0ABC9YUR0</accession>
<evidence type="ECO:0000313" key="3">
    <source>
        <dbReference type="Proteomes" id="UP000037179"/>
    </source>
</evidence>
<reference evidence="3" key="1">
    <citation type="submission" date="2015-07" db="EMBL/GenBank/DDBJ databases">
        <title>Nocardia seriolae U-1 whole genome shotgun sequence.</title>
        <authorList>
            <person name="Imajoh M."/>
            <person name="Fukumoto Y."/>
            <person name="Sukeda M."/>
            <person name="Yamane J."/>
            <person name="Yamasaki K."/>
            <person name="Shimizu M."/>
            <person name="Ohnishi K."/>
            <person name="Oshima S."/>
        </authorList>
    </citation>
    <scope>NUCLEOTIDE SEQUENCE [LARGE SCALE GENOMIC DNA]</scope>
    <source>
        <strain evidence="3">U-1</strain>
    </source>
</reference>
<proteinExistence type="predicted"/>
<dbReference type="Proteomes" id="UP000037179">
    <property type="component" value="Unassembled WGS sequence"/>
</dbReference>
<evidence type="ECO:0000313" key="2">
    <source>
        <dbReference type="EMBL" id="GAP29013.1"/>
    </source>
</evidence>
<feature type="region of interest" description="Disordered" evidence="1">
    <location>
        <begin position="55"/>
        <end position="78"/>
    </location>
</feature>
<reference evidence="2 3" key="2">
    <citation type="journal article" date="2016" name="Genome Announc.">
        <title>Draft Genome Sequence of Erythromycin- and Oxytetracycline-Sensitive Nocardia seriolae Strain U-1 (NBRC 110359).</title>
        <authorList>
            <person name="Imajoh M."/>
            <person name="Sukeda M."/>
            <person name="Shimizu M."/>
            <person name="Yamane J."/>
            <person name="Ohnishi K."/>
            <person name="Oshima S."/>
        </authorList>
    </citation>
    <scope>NUCLEOTIDE SEQUENCE [LARGE SCALE GENOMIC DNA]</scope>
    <source>
        <strain evidence="2 3">U-1</strain>
    </source>
</reference>
<dbReference type="EMBL" id="BBYQ01000047">
    <property type="protein sequence ID" value="GAP29013.1"/>
    <property type="molecule type" value="Genomic_DNA"/>
</dbReference>
<keyword evidence="3" id="KW-1185">Reference proteome</keyword>
<comment type="caution">
    <text evidence="2">The sequence shown here is derived from an EMBL/GenBank/DDBJ whole genome shotgun (WGS) entry which is preliminary data.</text>
</comment>
<organism evidence="2 3">
    <name type="scientific">Nocardia seriolae</name>
    <dbReference type="NCBI Taxonomy" id="37332"/>
    <lineage>
        <taxon>Bacteria</taxon>
        <taxon>Bacillati</taxon>
        <taxon>Actinomycetota</taxon>
        <taxon>Actinomycetes</taxon>
        <taxon>Mycobacteriales</taxon>
        <taxon>Nocardiaceae</taxon>
        <taxon>Nocardia</taxon>
    </lineage>
</organism>